<dbReference type="InterPro" id="IPR026698">
    <property type="entry name" value="UPF_C3orf38"/>
</dbReference>
<sequence>MLSETEKNGCKEILSKLPIQELVALAETVTKKQIPVASTIDKGGIIRTILNTWGINIDEGQFKVKLENEPQPAQTSGSRAGHSVSPSSSTSTQTGARPRPSSTSTQTSARSQQSTSNTAFAAQTNCNNIGGAQADLNRHTVSNTSNNRHVTAHSSQISQLQSSGNQVVNPDANVNQVNNTTAAATSRVGLTNNIHQTVVDKSELQVLGETFSKWFYENLNSHNPTLSKPQMDFGPNHFWDDAFFMLCSHSPVTSEERFEGPLLVSQRFLSFAQEEQLLFNPNITSEGVYVKSDPFGMVMILVCGTIHRANDCLGVFQQMFGLVKDPRFENNYKIKKTKLDVRTDKPTAMPKLEANPESQMAALVPV</sequence>
<dbReference type="SUPFAM" id="SSF54427">
    <property type="entry name" value="NTF2-like"/>
    <property type="match status" value="1"/>
</dbReference>
<evidence type="ECO:0000256" key="1">
    <source>
        <dbReference type="SAM" id="MobiDB-lite"/>
    </source>
</evidence>
<protein>
    <submittedName>
        <fullName evidence="2">CC038-like protein</fullName>
    </submittedName>
</protein>
<dbReference type="Proteomes" id="UP001164746">
    <property type="component" value="Chromosome 3"/>
</dbReference>
<reference evidence="2" key="1">
    <citation type="submission" date="2022-11" db="EMBL/GenBank/DDBJ databases">
        <title>Centuries of genome instability and evolution in soft-shell clam transmissible cancer (bioRxiv).</title>
        <authorList>
            <person name="Hart S.F.M."/>
            <person name="Yonemitsu M.A."/>
            <person name="Giersch R.M."/>
            <person name="Beal B.F."/>
            <person name="Arriagada G."/>
            <person name="Davis B.W."/>
            <person name="Ostrander E.A."/>
            <person name="Goff S.P."/>
            <person name="Metzger M.J."/>
        </authorList>
    </citation>
    <scope>NUCLEOTIDE SEQUENCE</scope>
    <source>
        <strain evidence="2">MELC-2E11</strain>
        <tissue evidence="2">Siphon/mantle</tissue>
    </source>
</reference>
<feature type="compositionally biased region" description="Low complexity" evidence="1">
    <location>
        <begin position="83"/>
        <end position="118"/>
    </location>
</feature>
<dbReference type="PANTHER" id="PTHR21084">
    <property type="entry name" value="DENSE INCISORS"/>
    <property type="match status" value="1"/>
</dbReference>
<organism evidence="2 3">
    <name type="scientific">Mya arenaria</name>
    <name type="common">Soft-shell clam</name>
    <dbReference type="NCBI Taxonomy" id="6604"/>
    <lineage>
        <taxon>Eukaryota</taxon>
        <taxon>Metazoa</taxon>
        <taxon>Spiralia</taxon>
        <taxon>Lophotrochozoa</taxon>
        <taxon>Mollusca</taxon>
        <taxon>Bivalvia</taxon>
        <taxon>Autobranchia</taxon>
        <taxon>Heteroconchia</taxon>
        <taxon>Euheterodonta</taxon>
        <taxon>Imparidentia</taxon>
        <taxon>Neoheterodontei</taxon>
        <taxon>Myida</taxon>
        <taxon>Myoidea</taxon>
        <taxon>Myidae</taxon>
        <taxon>Mya</taxon>
    </lineage>
</organism>
<evidence type="ECO:0000313" key="2">
    <source>
        <dbReference type="EMBL" id="WAQ98409.1"/>
    </source>
</evidence>
<dbReference type="EMBL" id="CP111014">
    <property type="protein sequence ID" value="WAQ98409.1"/>
    <property type="molecule type" value="Genomic_DNA"/>
</dbReference>
<dbReference type="PANTHER" id="PTHR21084:SF1">
    <property type="entry name" value="DENSE INCISORS"/>
    <property type="match status" value="1"/>
</dbReference>
<keyword evidence="3" id="KW-1185">Reference proteome</keyword>
<gene>
    <name evidence="2" type="ORF">MAR_022782</name>
</gene>
<evidence type="ECO:0000313" key="3">
    <source>
        <dbReference type="Proteomes" id="UP001164746"/>
    </source>
</evidence>
<proteinExistence type="predicted"/>
<feature type="region of interest" description="Disordered" evidence="1">
    <location>
        <begin position="68"/>
        <end position="118"/>
    </location>
</feature>
<accession>A0ABY7DM20</accession>
<dbReference type="Pfam" id="PF15008">
    <property type="entry name" value="DUF4518"/>
    <property type="match status" value="1"/>
</dbReference>
<dbReference type="InterPro" id="IPR032710">
    <property type="entry name" value="NTF2-like_dom_sf"/>
</dbReference>
<name>A0ABY7DM20_MYAAR</name>